<name>K2SD27_MACPH</name>
<dbReference type="HOGENOM" id="CLU_997737_0_0_1"/>
<proteinExistence type="predicted"/>
<feature type="region of interest" description="Disordered" evidence="1">
    <location>
        <begin position="129"/>
        <end position="156"/>
    </location>
</feature>
<keyword evidence="2" id="KW-0472">Membrane</keyword>
<protein>
    <submittedName>
        <fullName evidence="3">Uncharacterized protein</fullName>
    </submittedName>
</protein>
<dbReference type="EMBL" id="AHHD01000337">
    <property type="protein sequence ID" value="EKG14745.1"/>
    <property type="molecule type" value="Genomic_DNA"/>
</dbReference>
<gene>
    <name evidence="3" type="ORF">MPH_08020</name>
</gene>
<dbReference type="Proteomes" id="UP000007129">
    <property type="component" value="Unassembled WGS sequence"/>
</dbReference>
<accession>K2SD27</accession>
<comment type="caution">
    <text evidence="3">The sequence shown here is derived from an EMBL/GenBank/DDBJ whole genome shotgun (WGS) entry which is preliminary data.</text>
</comment>
<keyword evidence="2" id="KW-1133">Transmembrane helix</keyword>
<feature type="compositionally biased region" description="Polar residues" evidence="1">
    <location>
        <begin position="147"/>
        <end position="156"/>
    </location>
</feature>
<dbReference type="AlphaFoldDB" id="K2SD27"/>
<dbReference type="OrthoDB" id="4760831at2759"/>
<reference evidence="3 4" key="1">
    <citation type="journal article" date="2012" name="BMC Genomics">
        <title>Tools to kill: Genome of one of the most destructive plant pathogenic fungi Macrophomina phaseolina.</title>
        <authorList>
            <person name="Islam M.S."/>
            <person name="Haque M.S."/>
            <person name="Islam M.M."/>
            <person name="Emdad E.M."/>
            <person name="Halim A."/>
            <person name="Hossen Q.M.M."/>
            <person name="Hossain M.Z."/>
            <person name="Ahmed B."/>
            <person name="Rahim S."/>
            <person name="Rahman M.S."/>
            <person name="Alam M.M."/>
            <person name="Hou S."/>
            <person name="Wan X."/>
            <person name="Saito J.A."/>
            <person name="Alam M."/>
        </authorList>
    </citation>
    <scope>NUCLEOTIDE SEQUENCE [LARGE SCALE GENOMIC DNA]</scope>
    <source>
        <strain evidence="3 4">MS6</strain>
    </source>
</reference>
<feature type="transmembrane region" description="Helical" evidence="2">
    <location>
        <begin position="196"/>
        <end position="221"/>
    </location>
</feature>
<dbReference type="InParanoid" id="K2SD27"/>
<evidence type="ECO:0000313" key="3">
    <source>
        <dbReference type="EMBL" id="EKG14745.1"/>
    </source>
</evidence>
<evidence type="ECO:0000313" key="4">
    <source>
        <dbReference type="Proteomes" id="UP000007129"/>
    </source>
</evidence>
<organism evidence="3 4">
    <name type="scientific">Macrophomina phaseolina (strain MS6)</name>
    <name type="common">Charcoal rot fungus</name>
    <dbReference type="NCBI Taxonomy" id="1126212"/>
    <lineage>
        <taxon>Eukaryota</taxon>
        <taxon>Fungi</taxon>
        <taxon>Dikarya</taxon>
        <taxon>Ascomycota</taxon>
        <taxon>Pezizomycotina</taxon>
        <taxon>Dothideomycetes</taxon>
        <taxon>Dothideomycetes incertae sedis</taxon>
        <taxon>Botryosphaeriales</taxon>
        <taxon>Botryosphaeriaceae</taxon>
        <taxon>Macrophomina</taxon>
    </lineage>
</organism>
<dbReference type="STRING" id="1126212.K2SD27"/>
<evidence type="ECO:0000256" key="2">
    <source>
        <dbReference type="SAM" id="Phobius"/>
    </source>
</evidence>
<evidence type="ECO:0000256" key="1">
    <source>
        <dbReference type="SAM" id="MobiDB-lite"/>
    </source>
</evidence>
<sequence>MTLWKLSARINEKFYRRQNPCFVQDRLKEHDRQIYLAPLDKDIEARKMNEMALNHKTGFSDLTLRFSLGIKTLTRDHIEILTKELPRACQAADVKLQRVDWVGFERRPPSIKNTVNAFTYAQHWLRETRRRKSHSMHEQPKVGSGTPGSQDTEQRNSMSISTGVVNMVSDNTEMVSMHADTAVAEMSVIANRNRRACLLFVFMSAFGYSKLVIILFGLLVASLREHCIGVSPGLCFHPRSVGGIHAFLCRSRVVSQVLACLWRWIPGGSMKFGSLRAYG</sequence>
<keyword evidence="2" id="KW-0812">Transmembrane</keyword>
<dbReference type="VEuPathDB" id="FungiDB:MPH_08020"/>